<sequence length="313" mass="34299">MSDMRGRLWPMVVYLHGSSPDGSPKTMEQLRGDGINYYIEHGGQDFPAIVVSPLEASYFHDEAFVDAVIRDAQAKYAVDRSRVSLAGFSLGGLGAYPVALAFPHRFSAVLAAGGGFTDDLFFGPQAITEYGNGLRHLQNTPFHVVHGDADMNVPVAVADNAVKALRNAEVTVTYDRMPGVDHLGSTNYAFNAESLGALIKQRGERLDDETNHIHHADRLVGRYEFASTSGSPQVLHLSVDTQGRLVVENETFATTTAYYPIGDDRYVSNSMFYRVVRNADGRMSCMYWIGTFWGAPIYTDAEHAATCGYGPQN</sequence>
<dbReference type="PANTHER" id="PTHR43037:SF1">
    <property type="entry name" value="BLL1128 PROTEIN"/>
    <property type="match status" value="1"/>
</dbReference>
<dbReference type="InterPro" id="IPR029058">
    <property type="entry name" value="AB_hydrolase_fold"/>
</dbReference>
<keyword evidence="1" id="KW-0732">Signal</keyword>
<dbReference type="PANTHER" id="PTHR43037">
    <property type="entry name" value="UNNAMED PRODUCT-RELATED"/>
    <property type="match status" value="1"/>
</dbReference>
<gene>
    <name evidence="3" type="ORF">JY500_16295</name>
</gene>
<dbReference type="SUPFAM" id="SSF53474">
    <property type="entry name" value="alpha/beta-Hydrolases"/>
    <property type="match status" value="1"/>
</dbReference>
<proteinExistence type="predicted"/>
<evidence type="ECO:0000259" key="2">
    <source>
        <dbReference type="Pfam" id="PF02230"/>
    </source>
</evidence>
<feature type="domain" description="Phospholipase/carboxylesterase/thioesterase" evidence="2">
    <location>
        <begin position="71"/>
        <end position="182"/>
    </location>
</feature>
<dbReference type="Proteomes" id="UP000663570">
    <property type="component" value="Chromosome"/>
</dbReference>
<dbReference type="Gene3D" id="3.40.50.1820">
    <property type="entry name" value="alpha/beta hydrolase"/>
    <property type="match status" value="1"/>
</dbReference>
<keyword evidence="4" id="KW-1185">Reference proteome</keyword>
<accession>A0ABX7M2N7</accession>
<dbReference type="InterPro" id="IPR050955">
    <property type="entry name" value="Plant_Biomass_Hydrol_Est"/>
</dbReference>
<protein>
    <submittedName>
        <fullName evidence="3">Prolyl oligopeptidase family serine peptidase</fullName>
    </submittedName>
</protein>
<reference evidence="3 4" key="1">
    <citation type="submission" date="2021-02" db="EMBL/GenBank/DDBJ databases">
        <title>Niveibacterium changnyeongensis HC41.</title>
        <authorList>
            <person name="Kang M."/>
        </authorList>
    </citation>
    <scope>NUCLEOTIDE SEQUENCE [LARGE SCALE GENOMIC DNA]</scope>
    <source>
        <strain evidence="3 4">HC41</strain>
    </source>
</reference>
<organism evidence="3 4">
    <name type="scientific">Niveibacterium microcysteis</name>
    <dbReference type="NCBI Taxonomy" id="2811415"/>
    <lineage>
        <taxon>Bacteria</taxon>
        <taxon>Pseudomonadati</taxon>
        <taxon>Pseudomonadota</taxon>
        <taxon>Betaproteobacteria</taxon>
        <taxon>Rhodocyclales</taxon>
        <taxon>Rhodocyclaceae</taxon>
        <taxon>Niveibacterium</taxon>
    </lineage>
</organism>
<evidence type="ECO:0000256" key="1">
    <source>
        <dbReference type="ARBA" id="ARBA00022729"/>
    </source>
</evidence>
<dbReference type="RefSeq" id="WP_206253823.1">
    <property type="nucleotide sequence ID" value="NZ_CP071060.1"/>
</dbReference>
<evidence type="ECO:0000313" key="4">
    <source>
        <dbReference type="Proteomes" id="UP000663570"/>
    </source>
</evidence>
<dbReference type="InterPro" id="IPR003140">
    <property type="entry name" value="PLipase/COase/thioEstase"/>
</dbReference>
<name>A0ABX7M2N7_9RHOO</name>
<dbReference type="EMBL" id="CP071060">
    <property type="protein sequence ID" value="QSI76020.1"/>
    <property type="molecule type" value="Genomic_DNA"/>
</dbReference>
<evidence type="ECO:0000313" key="3">
    <source>
        <dbReference type="EMBL" id="QSI76020.1"/>
    </source>
</evidence>
<dbReference type="Pfam" id="PF02230">
    <property type="entry name" value="Abhydrolase_2"/>
    <property type="match status" value="1"/>
</dbReference>